<keyword evidence="2" id="KW-0479">Metal-binding</keyword>
<dbReference type="Gene3D" id="2.60.120.620">
    <property type="entry name" value="q2cbj1_9rhob like domain"/>
    <property type="match status" value="1"/>
</dbReference>
<organism evidence="10 11">
    <name type="scientific">Tsuneonella dongtanensis</name>
    <dbReference type="NCBI Taxonomy" id="692370"/>
    <lineage>
        <taxon>Bacteria</taxon>
        <taxon>Pseudomonadati</taxon>
        <taxon>Pseudomonadota</taxon>
        <taxon>Alphaproteobacteria</taxon>
        <taxon>Sphingomonadales</taxon>
        <taxon>Erythrobacteraceae</taxon>
        <taxon>Tsuneonella</taxon>
    </lineage>
</organism>
<dbReference type="InterPro" id="IPR045054">
    <property type="entry name" value="P4HA-like"/>
</dbReference>
<dbReference type="InterPro" id="IPR044862">
    <property type="entry name" value="Pro_4_hyd_alph_FE2OG_OXY"/>
</dbReference>
<keyword evidence="3" id="KW-0256">Endoplasmic reticulum</keyword>
<dbReference type="InterPro" id="IPR006620">
    <property type="entry name" value="Pro_4_hyd_alph"/>
</dbReference>
<keyword evidence="11" id="KW-1185">Reference proteome</keyword>
<evidence type="ECO:0000256" key="4">
    <source>
        <dbReference type="ARBA" id="ARBA00022896"/>
    </source>
</evidence>
<dbReference type="SUPFAM" id="SSF81901">
    <property type="entry name" value="HCP-like"/>
    <property type="match status" value="1"/>
</dbReference>
<evidence type="ECO:0000256" key="2">
    <source>
        <dbReference type="ARBA" id="ARBA00022723"/>
    </source>
</evidence>
<comment type="cofactor">
    <cofactor evidence="1">
        <name>L-ascorbate</name>
        <dbReference type="ChEBI" id="CHEBI:38290"/>
    </cofactor>
</comment>
<keyword evidence="6" id="KW-0560">Oxidoreductase</keyword>
<dbReference type="PANTHER" id="PTHR10869:SF246">
    <property type="entry name" value="TRANSMEMBRANE PROLYL 4-HYDROXYLASE"/>
    <property type="match status" value="1"/>
</dbReference>
<dbReference type="Gene3D" id="1.25.40.10">
    <property type="entry name" value="Tetratricopeptide repeat domain"/>
    <property type="match status" value="1"/>
</dbReference>
<dbReference type="InterPro" id="IPR011990">
    <property type="entry name" value="TPR-like_helical_dom_sf"/>
</dbReference>
<dbReference type="KEGG" id="ado:A6F68_02842"/>
<dbReference type="PROSITE" id="PS51471">
    <property type="entry name" value="FE2OG_OXY"/>
    <property type="match status" value="1"/>
</dbReference>
<dbReference type="GO" id="GO:0004656">
    <property type="term" value="F:procollagen-proline 4-dioxygenase activity"/>
    <property type="evidence" value="ECO:0007669"/>
    <property type="project" value="TreeGrafter"/>
</dbReference>
<protein>
    <recommendedName>
        <fullName evidence="9">Fe2OG dioxygenase domain-containing protein</fullName>
    </recommendedName>
</protein>
<dbReference type="GO" id="GO:0005506">
    <property type="term" value="F:iron ion binding"/>
    <property type="evidence" value="ECO:0007669"/>
    <property type="project" value="InterPro"/>
</dbReference>
<gene>
    <name evidence="10" type="ORF">A6F68_02842</name>
</gene>
<evidence type="ECO:0000256" key="3">
    <source>
        <dbReference type="ARBA" id="ARBA00022824"/>
    </source>
</evidence>
<sequence>MPSAIVSNALSAAQRGDIVGAARMLEIGAAGGDGEAAFVLAEWRLAGTAIRRDLGEARRFYGRAAELGIAEADAIYTALLANGAGGNPRDWESALNRVRQQARHDPLVRAERDLIEAMDLDPDGNPAVLPQTHLLNSTPAIRTVKGLLTPAECRFLARVAEADLQKAIVIDPRTGQARRHPIRTAESAGYPFVRERPVLHAINRRIAAVTGTSYEQGEPTQILSYRPGQEYRLHSDAIANEANQRIATVLVCLKDDFEGGETVFPRLGLAWRGATGDALHFLNVDRTLQPEPLAWHAGTPVTSGHKIMLSKWVRARPLDLSGPPGRPL</sequence>
<feature type="domain" description="Fe2OG dioxygenase" evidence="9">
    <location>
        <begin position="216"/>
        <end position="315"/>
    </location>
</feature>
<name>A0A1B2AGT4_9SPHN</name>
<dbReference type="Pfam" id="PF13640">
    <property type="entry name" value="2OG-FeII_Oxy_3"/>
    <property type="match status" value="1"/>
</dbReference>
<dbReference type="Proteomes" id="UP000092932">
    <property type="component" value="Chromosome"/>
</dbReference>
<accession>A0A1B2AGT4</accession>
<dbReference type="SMART" id="SM00702">
    <property type="entry name" value="P4Hc"/>
    <property type="match status" value="1"/>
</dbReference>
<keyword evidence="7" id="KW-0408">Iron</keyword>
<dbReference type="InterPro" id="IPR005123">
    <property type="entry name" value="Oxoglu/Fe-dep_dioxygenase_dom"/>
</dbReference>
<proteinExistence type="predicted"/>
<evidence type="ECO:0000313" key="10">
    <source>
        <dbReference type="EMBL" id="ANY21331.1"/>
    </source>
</evidence>
<evidence type="ECO:0000256" key="1">
    <source>
        <dbReference type="ARBA" id="ARBA00001961"/>
    </source>
</evidence>
<dbReference type="OrthoDB" id="255432at2"/>
<dbReference type="STRING" id="692370.A6F68_02842"/>
<keyword evidence="8" id="KW-0325">Glycoprotein</keyword>
<evidence type="ECO:0000256" key="5">
    <source>
        <dbReference type="ARBA" id="ARBA00022964"/>
    </source>
</evidence>
<evidence type="ECO:0000259" key="9">
    <source>
        <dbReference type="PROSITE" id="PS51471"/>
    </source>
</evidence>
<dbReference type="AlphaFoldDB" id="A0A1B2AGT4"/>
<keyword evidence="5" id="KW-0223">Dioxygenase</keyword>
<evidence type="ECO:0000313" key="11">
    <source>
        <dbReference type="Proteomes" id="UP000092932"/>
    </source>
</evidence>
<keyword evidence="4" id="KW-0847">Vitamin C</keyword>
<dbReference type="EMBL" id="CP016591">
    <property type="protein sequence ID" value="ANY21331.1"/>
    <property type="molecule type" value="Genomic_DNA"/>
</dbReference>
<reference evidence="10 11" key="1">
    <citation type="submission" date="2016-07" db="EMBL/GenBank/DDBJ databases">
        <title>Complete genome sequence of Altererythrobacter dongtanensis KCTC 22672, a type strain with esterase isolated from tidal flat.</title>
        <authorList>
            <person name="Cheng H."/>
            <person name="Wu Y.-H."/>
            <person name="Zhou P."/>
            <person name="Huo Y.-Y."/>
            <person name="Wang C.-S."/>
            <person name="Xu X.-W."/>
        </authorList>
    </citation>
    <scope>NUCLEOTIDE SEQUENCE [LARGE SCALE GENOMIC DNA]</scope>
    <source>
        <strain evidence="10 11">KCTC 22672</strain>
    </source>
</reference>
<evidence type="ECO:0000256" key="7">
    <source>
        <dbReference type="ARBA" id="ARBA00023004"/>
    </source>
</evidence>
<evidence type="ECO:0000256" key="6">
    <source>
        <dbReference type="ARBA" id="ARBA00023002"/>
    </source>
</evidence>
<evidence type="ECO:0000256" key="8">
    <source>
        <dbReference type="ARBA" id="ARBA00023180"/>
    </source>
</evidence>
<dbReference type="GO" id="GO:0031418">
    <property type="term" value="F:L-ascorbic acid binding"/>
    <property type="evidence" value="ECO:0007669"/>
    <property type="project" value="UniProtKB-KW"/>
</dbReference>
<dbReference type="PANTHER" id="PTHR10869">
    <property type="entry name" value="PROLYL 4-HYDROXYLASE ALPHA SUBUNIT"/>
    <property type="match status" value="1"/>
</dbReference>